<dbReference type="InterPro" id="IPR002358">
    <property type="entry name" value="Ribosomal_uL6_CS"/>
</dbReference>
<evidence type="ECO:0000256" key="1">
    <source>
        <dbReference type="ARBA" id="ARBA00009356"/>
    </source>
</evidence>
<name>A0A1F7VDU2_9BACT</name>
<comment type="function">
    <text evidence="4 6">This protein binds to the 23S rRNA, and is important in its secondary structure. It is located near the subunit interface in the base of the L7/L12 stalk, and near the tRNA binding site of the peptidyltransferase center.</text>
</comment>
<comment type="subunit">
    <text evidence="4">Part of the 50S ribosomal subunit.</text>
</comment>
<sequence>MSRIGKKPIIIPAGVTVTVADSLVRVTGPKGTLEQKLHPHVTVTVADGAAEVSVKKPDLKDDRALWGLFGSLVRSMVVGVTVGFEKKLEVQGVGYKVVLQGNDVRFDVGFSHPVLFPVPNGITITIDKNVISVQGISKQLVGETAARIRKIRKPEPYKGKGIRYVGEVVRRKVGKAMKTAA</sequence>
<reference evidence="8 9" key="1">
    <citation type="journal article" date="2016" name="Nat. Commun.">
        <title>Thousands of microbial genomes shed light on interconnected biogeochemical processes in an aquifer system.</title>
        <authorList>
            <person name="Anantharaman K."/>
            <person name="Brown C.T."/>
            <person name="Hug L.A."/>
            <person name="Sharon I."/>
            <person name="Castelle C.J."/>
            <person name="Probst A.J."/>
            <person name="Thomas B.C."/>
            <person name="Singh A."/>
            <person name="Wilkins M.J."/>
            <person name="Karaoz U."/>
            <person name="Brodie E.L."/>
            <person name="Williams K.H."/>
            <person name="Hubbard S.S."/>
            <person name="Banfield J.F."/>
        </authorList>
    </citation>
    <scope>NUCLEOTIDE SEQUENCE [LARGE SCALE GENOMIC DNA]</scope>
</reference>
<dbReference type="PANTHER" id="PTHR11655">
    <property type="entry name" value="60S/50S RIBOSOMAL PROTEIN L6/L9"/>
    <property type="match status" value="1"/>
</dbReference>
<comment type="caution">
    <text evidence="8">The sequence shown here is derived from an EMBL/GenBank/DDBJ whole genome shotgun (WGS) entry which is preliminary data.</text>
</comment>
<evidence type="ECO:0000256" key="5">
    <source>
        <dbReference type="RuleBase" id="RU003869"/>
    </source>
</evidence>
<dbReference type="InterPro" id="IPR019906">
    <property type="entry name" value="Ribosomal_uL6_bac-type"/>
</dbReference>
<evidence type="ECO:0000313" key="9">
    <source>
        <dbReference type="Proteomes" id="UP000176678"/>
    </source>
</evidence>
<protein>
    <recommendedName>
        <fullName evidence="4">Large ribosomal subunit protein uL6</fullName>
    </recommendedName>
</protein>
<dbReference type="GO" id="GO:0022625">
    <property type="term" value="C:cytosolic large ribosomal subunit"/>
    <property type="evidence" value="ECO:0007669"/>
    <property type="project" value="UniProtKB-UniRule"/>
</dbReference>
<dbReference type="GO" id="GO:0003735">
    <property type="term" value="F:structural constituent of ribosome"/>
    <property type="evidence" value="ECO:0007669"/>
    <property type="project" value="UniProtKB-UniRule"/>
</dbReference>
<comment type="similarity">
    <text evidence="1 4 5">Belongs to the universal ribosomal protein uL6 family.</text>
</comment>
<evidence type="ECO:0000256" key="3">
    <source>
        <dbReference type="ARBA" id="ARBA00023274"/>
    </source>
</evidence>
<evidence type="ECO:0000256" key="6">
    <source>
        <dbReference type="RuleBase" id="RU003870"/>
    </source>
</evidence>
<keyword evidence="4 6" id="KW-0694">RNA-binding</keyword>
<dbReference type="STRING" id="1802410.A3H75_02985"/>
<dbReference type="PIRSF" id="PIRSF002162">
    <property type="entry name" value="Ribosomal_L6"/>
    <property type="match status" value="1"/>
</dbReference>
<keyword evidence="4 6" id="KW-0699">rRNA-binding</keyword>
<dbReference type="PANTHER" id="PTHR11655:SF14">
    <property type="entry name" value="LARGE RIBOSOMAL SUBUNIT PROTEIN UL6M"/>
    <property type="match status" value="1"/>
</dbReference>
<dbReference type="HAMAP" id="MF_01365_B">
    <property type="entry name" value="Ribosomal_uL6_B"/>
    <property type="match status" value="1"/>
</dbReference>
<evidence type="ECO:0000256" key="2">
    <source>
        <dbReference type="ARBA" id="ARBA00022980"/>
    </source>
</evidence>
<dbReference type="InterPro" id="IPR020040">
    <property type="entry name" value="Ribosomal_uL6_a/b-dom"/>
</dbReference>
<dbReference type="GO" id="GO:0019843">
    <property type="term" value="F:rRNA binding"/>
    <property type="evidence" value="ECO:0007669"/>
    <property type="project" value="UniProtKB-UniRule"/>
</dbReference>
<dbReference type="InterPro" id="IPR036789">
    <property type="entry name" value="Ribosomal_uL6-like_a/b-dom_sf"/>
</dbReference>
<dbReference type="EMBL" id="MGES01000032">
    <property type="protein sequence ID" value="OGL88686.1"/>
    <property type="molecule type" value="Genomic_DNA"/>
</dbReference>
<evidence type="ECO:0000313" key="8">
    <source>
        <dbReference type="EMBL" id="OGL88686.1"/>
    </source>
</evidence>
<evidence type="ECO:0000256" key="4">
    <source>
        <dbReference type="HAMAP-Rule" id="MF_01365"/>
    </source>
</evidence>
<dbReference type="InterPro" id="IPR000702">
    <property type="entry name" value="Ribosomal_uL6-like"/>
</dbReference>
<accession>A0A1F7VDU2</accession>
<gene>
    <name evidence="4" type="primary">rplF</name>
    <name evidence="8" type="ORF">A3H75_02985</name>
</gene>
<feature type="domain" description="Large ribosomal subunit protein uL6 alpha-beta" evidence="7">
    <location>
        <begin position="11"/>
        <end position="83"/>
    </location>
</feature>
<keyword evidence="3 4" id="KW-0687">Ribonucleoprotein</keyword>
<keyword evidence="2 4" id="KW-0689">Ribosomal protein</keyword>
<evidence type="ECO:0000259" key="7">
    <source>
        <dbReference type="Pfam" id="PF00347"/>
    </source>
</evidence>
<dbReference type="Proteomes" id="UP000176678">
    <property type="component" value="Unassembled WGS sequence"/>
</dbReference>
<dbReference type="AlphaFoldDB" id="A0A1F7VDU2"/>
<dbReference type="Gene3D" id="3.90.930.12">
    <property type="entry name" value="Ribosomal protein L6, alpha-beta domain"/>
    <property type="match status" value="2"/>
</dbReference>
<dbReference type="NCBIfam" id="TIGR03654">
    <property type="entry name" value="L6_bact"/>
    <property type="match status" value="1"/>
</dbReference>
<dbReference type="SUPFAM" id="SSF56053">
    <property type="entry name" value="Ribosomal protein L6"/>
    <property type="match status" value="2"/>
</dbReference>
<dbReference type="GO" id="GO:0002181">
    <property type="term" value="P:cytoplasmic translation"/>
    <property type="evidence" value="ECO:0007669"/>
    <property type="project" value="TreeGrafter"/>
</dbReference>
<dbReference type="PRINTS" id="PR00059">
    <property type="entry name" value="RIBOSOMALL6"/>
</dbReference>
<dbReference type="PROSITE" id="PS00525">
    <property type="entry name" value="RIBOSOMAL_L6_1"/>
    <property type="match status" value="1"/>
</dbReference>
<proteinExistence type="inferred from homology"/>
<feature type="domain" description="Large ribosomal subunit protein uL6 alpha-beta" evidence="7">
    <location>
        <begin position="92"/>
        <end position="164"/>
    </location>
</feature>
<dbReference type="FunFam" id="3.90.930.12:FF:000001">
    <property type="entry name" value="50S ribosomal protein L6"/>
    <property type="match status" value="1"/>
</dbReference>
<dbReference type="Pfam" id="PF00347">
    <property type="entry name" value="Ribosomal_L6"/>
    <property type="match status" value="2"/>
</dbReference>
<organism evidence="8 9">
    <name type="scientific">Candidatus Uhrbacteria bacterium RIFCSPLOWO2_02_FULL_51_9</name>
    <dbReference type="NCBI Taxonomy" id="1802410"/>
    <lineage>
        <taxon>Bacteria</taxon>
        <taxon>Candidatus Uhriibacteriota</taxon>
    </lineage>
</organism>